<evidence type="ECO:0000256" key="2">
    <source>
        <dbReference type="SAM" id="Phobius"/>
    </source>
</evidence>
<dbReference type="HOGENOM" id="CLU_004045_0_0_1"/>
<feature type="transmembrane region" description="Helical" evidence="2">
    <location>
        <begin position="593"/>
        <end position="616"/>
    </location>
</feature>
<feature type="compositionally biased region" description="Basic and acidic residues" evidence="1">
    <location>
        <begin position="14"/>
        <end position="32"/>
    </location>
</feature>
<keyword evidence="2" id="KW-0472">Membrane</keyword>
<sequence length="1030" mass="113749">MVALPPFETVQSEETQHVPSEKRRSGPRKEWDAVAARIAARTANARNTTKGWDGGYGSRSGEKSSSRRQNPGLSIDTSVGKRRASPKQLFPKEMRRQQGPGYLKLGDDNAHQHVVITADQSKSLEQPAFEQQKVTEAQLVSKFSPETPSIIITPALQARLSPDQRARVASSVYSRLTSGATPPTNNGDVPPLPHNLPELMKKSQPLMANNSITHTYPGTSNVTEKPPNIRESTGTAFEEDFDEKKNGRIMSSGTLFEEDQSARYSQLQTVQTTQDFTIDSAITPTPHRSRGWWDVIRTPFERANSKFVRSPTDGERTPEVPAIPPSTHHMPSTLSDGLGLKIMPRNTHNSQALRRLESRDHLQVESAPPMPGKRGSILSTFSPNEREVPFMLHVSPIDKDAKNQGLCYTDRKEPQDTTVRTEINDNSASDFKTTPESVRSEFSPIGQVVHEGQVVTAKGVVQNPLQGSTQSSNQSKFIQKPKSVHNSLRVSLRAELVKVSSPAPVATKVQQEKSWPSTVQAPYFAPPPKRPYEDELGMPREVSQYLGAPFPPTRFSQFDKPKKSEKKLFKRLLKGKSKKQDSTIRKKNKKRRWCCIGCCLLIFLVIILGTVLGVLLSRRRPSKLDQAIWFNVTNYPPIPGGVLTVARPNLRTSVSGCVNPQTMWSCAVPKEQQDSIKPNDPDQPNFVFDIRYDNSSTSNSKSRRSGSYNQNVKKFNFLSARDNPVLQASPQPPALEEYSFLGNTTDGVSEPFEGEATPFYISFKPPSEANFKKFRRQLVERDVGASASATTASPSSTSNSSATSLVNYFPNLSTAFPKPEVNPDGTAQAANLLPFPSFQPLRLFNRGKSDEHYGFYTYFERSIFLRSVSFQNVSQEMIGEVPADVNGGSAEDAATTRCSWTDTRFKVQIFTNLGTSAQILPPPSGSSVPQPGSFTFVRPGSFPYPITITLDRHGGGLTTKMVYCYGLNDQEIPEINSRQFQKEDRAFNGTIVNPSQVFTPVAVSIADGGPGGIDGGTGGCKCEWANWQSK</sequence>
<dbReference type="Proteomes" id="UP000053259">
    <property type="component" value="Unassembled WGS sequence"/>
</dbReference>
<feature type="region of interest" description="Disordered" evidence="1">
    <location>
        <begin position="1"/>
        <end position="95"/>
    </location>
</feature>
<keyword evidence="2" id="KW-1133">Transmembrane helix</keyword>
<feature type="compositionally biased region" description="Low complexity" evidence="1">
    <location>
        <begin position="33"/>
        <end position="49"/>
    </location>
</feature>
<gene>
    <name evidence="3" type="ORF">PV09_01822</name>
</gene>
<protein>
    <submittedName>
        <fullName evidence="3">Uncharacterized protein</fullName>
    </submittedName>
</protein>
<dbReference type="VEuPathDB" id="FungiDB:PV09_01822"/>
<dbReference type="AlphaFoldDB" id="A0A0D2AME0"/>
<dbReference type="InParanoid" id="A0A0D2AME0"/>
<accession>A0A0D2AME0</accession>
<organism evidence="3 4">
    <name type="scientific">Verruconis gallopava</name>
    <dbReference type="NCBI Taxonomy" id="253628"/>
    <lineage>
        <taxon>Eukaryota</taxon>
        <taxon>Fungi</taxon>
        <taxon>Dikarya</taxon>
        <taxon>Ascomycota</taxon>
        <taxon>Pezizomycotina</taxon>
        <taxon>Dothideomycetes</taxon>
        <taxon>Pleosporomycetidae</taxon>
        <taxon>Venturiales</taxon>
        <taxon>Sympoventuriaceae</taxon>
        <taxon>Verruconis</taxon>
    </lineage>
</organism>
<evidence type="ECO:0000313" key="4">
    <source>
        <dbReference type="Proteomes" id="UP000053259"/>
    </source>
</evidence>
<dbReference type="STRING" id="253628.A0A0D2AME0"/>
<keyword evidence="2" id="KW-0812">Transmembrane</keyword>
<dbReference type="RefSeq" id="XP_016217782.1">
    <property type="nucleotide sequence ID" value="XM_016354770.1"/>
</dbReference>
<keyword evidence="4" id="KW-1185">Reference proteome</keyword>
<evidence type="ECO:0000313" key="3">
    <source>
        <dbReference type="EMBL" id="KIW07913.1"/>
    </source>
</evidence>
<dbReference type="OrthoDB" id="10259622at2759"/>
<feature type="region of interest" description="Disordered" evidence="1">
    <location>
        <begin position="308"/>
        <end position="331"/>
    </location>
</feature>
<dbReference type="GeneID" id="27309795"/>
<name>A0A0D2AME0_9PEZI</name>
<evidence type="ECO:0000256" key="1">
    <source>
        <dbReference type="SAM" id="MobiDB-lite"/>
    </source>
</evidence>
<dbReference type="EMBL" id="KN847532">
    <property type="protein sequence ID" value="KIW07913.1"/>
    <property type="molecule type" value="Genomic_DNA"/>
</dbReference>
<proteinExistence type="predicted"/>
<reference evidence="3 4" key="1">
    <citation type="submission" date="2015-01" db="EMBL/GenBank/DDBJ databases">
        <title>The Genome Sequence of Ochroconis gallopava CBS43764.</title>
        <authorList>
            <consortium name="The Broad Institute Genomics Platform"/>
            <person name="Cuomo C."/>
            <person name="de Hoog S."/>
            <person name="Gorbushina A."/>
            <person name="Stielow B."/>
            <person name="Teixiera M."/>
            <person name="Abouelleil A."/>
            <person name="Chapman S.B."/>
            <person name="Priest M."/>
            <person name="Young S.K."/>
            <person name="Wortman J."/>
            <person name="Nusbaum C."/>
            <person name="Birren B."/>
        </authorList>
    </citation>
    <scope>NUCLEOTIDE SEQUENCE [LARGE SCALE GENOMIC DNA]</scope>
    <source>
        <strain evidence="3 4">CBS 43764</strain>
    </source>
</reference>